<keyword evidence="2" id="KW-0472">Membrane</keyword>
<feature type="transmembrane region" description="Helical" evidence="2">
    <location>
        <begin position="929"/>
        <end position="950"/>
    </location>
</feature>
<accession>A0ABD3PG05</accession>
<dbReference type="Proteomes" id="UP001516023">
    <property type="component" value="Unassembled WGS sequence"/>
</dbReference>
<gene>
    <name evidence="3" type="ORF">HJC23_013773</name>
</gene>
<proteinExistence type="predicted"/>
<keyword evidence="4" id="KW-1185">Reference proteome</keyword>
<organism evidence="3 4">
    <name type="scientific">Cyclotella cryptica</name>
    <dbReference type="NCBI Taxonomy" id="29204"/>
    <lineage>
        <taxon>Eukaryota</taxon>
        <taxon>Sar</taxon>
        <taxon>Stramenopiles</taxon>
        <taxon>Ochrophyta</taxon>
        <taxon>Bacillariophyta</taxon>
        <taxon>Coscinodiscophyceae</taxon>
        <taxon>Thalassiosirophycidae</taxon>
        <taxon>Stephanodiscales</taxon>
        <taxon>Stephanodiscaceae</taxon>
        <taxon>Cyclotella</taxon>
    </lineage>
</organism>
<evidence type="ECO:0000256" key="1">
    <source>
        <dbReference type="SAM" id="MobiDB-lite"/>
    </source>
</evidence>
<feature type="region of interest" description="Disordered" evidence="1">
    <location>
        <begin position="1026"/>
        <end position="1084"/>
    </location>
</feature>
<name>A0ABD3PG05_9STRA</name>
<protein>
    <recommendedName>
        <fullName evidence="5">Fibronectin type-III domain-containing protein</fullName>
    </recommendedName>
</protein>
<evidence type="ECO:0008006" key="5">
    <source>
        <dbReference type="Google" id="ProtNLM"/>
    </source>
</evidence>
<dbReference type="InterPro" id="IPR006652">
    <property type="entry name" value="Kelch_1"/>
</dbReference>
<evidence type="ECO:0000313" key="3">
    <source>
        <dbReference type="EMBL" id="KAL3786852.1"/>
    </source>
</evidence>
<dbReference type="AlphaFoldDB" id="A0ABD3PG05"/>
<dbReference type="Gene3D" id="2.120.10.80">
    <property type="entry name" value="Kelch-type beta propeller"/>
    <property type="match status" value="1"/>
</dbReference>
<dbReference type="Pfam" id="PF01344">
    <property type="entry name" value="Kelch_1"/>
    <property type="match status" value="1"/>
</dbReference>
<feature type="compositionally biased region" description="Low complexity" evidence="1">
    <location>
        <begin position="1043"/>
        <end position="1056"/>
    </location>
</feature>
<dbReference type="InterPro" id="IPR015915">
    <property type="entry name" value="Kelch-typ_b-propeller"/>
</dbReference>
<evidence type="ECO:0000313" key="4">
    <source>
        <dbReference type="Proteomes" id="UP001516023"/>
    </source>
</evidence>
<dbReference type="EMBL" id="JABMIG020000186">
    <property type="protein sequence ID" value="KAL3786852.1"/>
    <property type="molecule type" value="Genomic_DNA"/>
</dbReference>
<evidence type="ECO:0000256" key="2">
    <source>
        <dbReference type="SAM" id="Phobius"/>
    </source>
</evidence>
<dbReference type="SUPFAM" id="SSF117281">
    <property type="entry name" value="Kelch motif"/>
    <property type="match status" value="2"/>
</dbReference>
<feature type="compositionally biased region" description="Basic residues" evidence="1">
    <location>
        <begin position="1030"/>
        <end position="1042"/>
    </location>
</feature>
<comment type="caution">
    <text evidence="3">The sequence shown here is derived from an EMBL/GenBank/DDBJ whole genome shotgun (WGS) entry which is preliminary data.</text>
</comment>
<reference evidence="3 4" key="1">
    <citation type="journal article" date="2020" name="G3 (Bethesda)">
        <title>Improved Reference Genome for Cyclotella cryptica CCMP332, a Model for Cell Wall Morphogenesis, Salinity Adaptation, and Lipid Production in Diatoms (Bacillariophyta).</title>
        <authorList>
            <person name="Roberts W.R."/>
            <person name="Downey K.M."/>
            <person name="Ruck E.C."/>
            <person name="Traller J.C."/>
            <person name="Alverson A.J."/>
        </authorList>
    </citation>
    <scope>NUCLEOTIDE SEQUENCE [LARGE SCALE GENOMIC DNA]</scope>
    <source>
        <strain evidence="3 4">CCMP332</strain>
    </source>
</reference>
<sequence>MLTERELQRDWKTMRFTTFPILLLRLRCFVPVLSANWAQLAGEREQNTATPYIPDQWHRDKTTSIRPMWSARWGHAAVVLNQSIPRRYLTDEENSARAKGSHPVVVLLGGDDGLPRDTNNLTTKSAWGIGSGKLRNDVWVGKLASASQSSWQVDDRFFADGGMFTPNLIQSKMRWIEVNPGRIAPATWQSGRKYGSPLTNEEWIACQEKIKHKLIDPSICNEPPRFCYDDIRIPGCTAQAVWKRDNMWSPRRGFGAQVVNNKIYVIGGRAREYARIDDSRLVGDIAGRGRVETMRDHSTIRENLLVKNDIWSSEDDGRTWKLVSPGCRDHQQDILMKTEVWSRNVSDPSFHKHVGSIGSKCYLSSDCYGVADCKALGNTKEKDDGSVFEEDVMYVVGGFTYAKQSFCSDRACGPADGYKVALDDVWMSSNGVDWVQIKSAFDTQTDFVARGSHTALIVPMSYSNTSVDMRDRLLIFGGETAHPRELSTTFLNDIWELALPTEPCCSNTRCPSEDPCLPSISDLKVVTLNADWTKRSGHTTVYEPPSSSNLFQPRIYLSGGKNNDTIFSDVWSWHFGLDENWSCDFGSTQLRDASVDADRSGFSSYDFYLSIDSPLSKLRRFTLPPLDVDGKLNNFSFHSASPITNSMDLSIMAAAHVNTISDLVSADLYTILKLRGFDYPGMAVDEVTDICLLREISLAFVEKCTLKEFPRSFPHSQSTKLQKRPSDGVKSSFLCGRGGDSKPCTKVNWDGCTPMEDVSVVDVLGLGMVKVPEFHHNVSGIIDELFCQQVPGGRTFGTAVFMASKVLVLGGINGNMKRLYRDVWARDDMPPHAGIKTKPGSQSPQFTFSFDSNEDGAHVFEYKIFHDEVDVTSWTTTTKSIGADVSWLERGPGRGWYTLYVRAVDPAGNRDNVFSTHTNVFRWYYVPPIPWGALAGGIITSLLVIIVCYFEYRRRKRKATLERFALRRLRRKFKLRDRTADIGRKPMNMDHLSTTKWQSIEFVGQQQSLENDDLLKLHTRSADFTVKHEALRRRHKRRHSSRKSQSTSRRSLSSSKARNEFKIRHEKSRAKETAPGEEHRNRRG</sequence>
<keyword evidence="2" id="KW-1133">Transmembrane helix</keyword>
<keyword evidence="2" id="KW-0812">Transmembrane</keyword>
<feature type="compositionally biased region" description="Basic and acidic residues" evidence="1">
    <location>
        <begin position="1057"/>
        <end position="1084"/>
    </location>
</feature>
<dbReference type="PANTHER" id="PTHR23244">
    <property type="entry name" value="KELCH REPEAT DOMAIN"/>
    <property type="match status" value="1"/>
</dbReference>